<dbReference type="Gene3D" id="3.40.50.300">
    <property type="entry name" value="P-loop containing nucleotide triphosphate hydrolases"/>
    <property type="match status" value="1"/>
</dbReference>
<keyword evidence="2" id="KW-1185">Reference proteome</keyword>
<dbReference type="Proteomes" id="UP000198914">
    <property type="component" value="Unassembled WGS sequence"/>
</dbReference>
<proteinExistence type="predicted"/>
<dbReference type="AlphaFoldDB" id="A0A1H3TVK7"/>
<dbReference type="RefSeq" id="WP_092647593.1">
    <property type="nucleotide sequence ID" value="NZ_FNPX01000020.1"/>
</dbReference>
<reference evidence="2" key="1">
    <citation type="submission" date="2016-10" db="EMBL/GenBank/DDBJ databases">
        <authorList>
            <person name="Varghese N."/>
            <person name="Submissions S."/>
        </authorList>
    </citation>
    <scope>NUCLEOTIDE SEQUENCE [LARGE SCALE GENOMIC DNA]</scope>
    <source>
        <strain evidence="2">DSM 100420</strain>
    </source>
</reference>
<dbReference type="InterPro" id="IPR027417">
    <property type="entry name" value="P-loop_NTPase"/>
</dbReference>
<evidence type="ECO:0000313" key="1">
    <source>
        <dbReference type="EMBL" id="SDZ54250.1"/>
    </source>
</evidence>
<evidence type="ECO:0008006" key="3">
    <source>
        <dbReference type="Google" id="ProtNLM"/>
    </source>
</evidence>
<protein>
    <recommendedName>
        <fullName evidence="3">Sulfotransferase family protein</fullName>
    </recommendedName>
</protein>
<name>A0A1H3TVK7_9RHOB</name>
<dbReference type="EMBL" id="FNPX01000020">
    <property type="protein sequence ID" value="SDZ54250.1"/>
    <property type="molecule type" value="Genomic_DNA"/>
</dbReference>
<dbReference type="SUPFAM" id="SSF52540">
    <property type="entry name" value="P-loop containing nucleoside triphosphate hydrolases"/>
    <property type="match status" value="1"/>
</dbReference>
<organism evidence="1 2">
    <name type="scientific">Jannaschia faecimaris</name>
    <dbReference type="NCBI Taxonomy" id="1244108"/>
    <lineage>
        <taxon>Bacteria</taxon>
        <taxon>Pseudomonadati</taxon>
        <taxon>Pseudomonadota</taxon>
        <taxon>Alphaproteobacteria</taxon>
        <taxon>Rhodobacterales</taxon>
        <taxon>Roseobacteraceae</taxon>
        <taxon>Jannaschia</taxon>
    </lineage>
</organism>
<evidence type="ECO:0000313" key="2">
    <source>
        <dbReference type="Proteomes" id="UP000198914"/>
    </source>
</evidence>
<dbReference type="OrthoDB" id="7850803at2"/>
<sequence length="260" mass="29985">MKVVNRALKRRLGGYVMEAQSILRSLRHPRTAPERRFVLFGRGRSGSTLMVQMLDANPEIGCLDEILRFSTLMPVRMIERELGRIDKPVRGFKLLSYQIRELHGRHSGPLRCWMADPAVKIFHLRRDNVLRHALSNIYAGSRRAYHSTDSSATEVTRITIAADDMFRWMRGSLDLLAWEQRYLGDMDREEICYERDLSSPTVQAATLDRVSRALDVYPVKVQAPLRKVTPKDYDAFIENWPALRKAIAASEFSSYLDRSD</sequence>
<gene>
    <name evidence="1" type="ORF">SAMN05444004_12018</name>
</gene>
<accession>A0A1H3TVK7</accession>